<reference evidence="1 2" key="1">
    <citation type="submission" date="2021-05" db="EMBL/GenBank/DDBJ databases">
        <title>Novel species in genus Cellulomonas.</title>
        <authorList>
            <person name="Zhang G."/>
        </authorList>
    </citation>
    <scope>NUCLEOTIDE SEQUENCE [LARGE SCALE GENOMIC DNA]</scope>
    <source>
        <strain evidence="2">zg-ZUI157</strain>
    </source>
</reference>
<protein>
    <submittedName>
        <fullName evidence="1">Uncharacterized protein</fullName>
    </submittedName>
</protein>
<dbReference type="RefSeq" id="WP_208196086.1">
    <property type="nucleotide sequence ID" value="NZ_CP076023.1"/>
</dbReference>
<sequence length="158" mass="16825">MPRPHGPVPADATTTALHLLVEEWRTRHGEVAQVDGPEPVDPGTEGLGIYPHADGAVEVDLWHGAEGLHLSIGGSPGWDLPRNSSSVDTVRAVAAAAVEGRIEVGRGGGLTRYRVTLPDGAVVEDDAADGFWHAMLFEVRKPRRLAWTTSAPYEPPTA</sequence>
<organism evidence="1 2">
    <name type="scientific">Cellulomonas dongxiuzhuiae</name>
    <dbReference type="NCBI Taxonomy" id="2819979"/>
    <lineage>
        <taxon>Bacteria</taxon>
        <taxon>Bacillati</taxon>
        <taxon>Actinomycetota</taxon>
        <taxon>Actinomycetes</taxon>
        <taxon>Micrococcales</taxon>
        <taxon>Cellulomonadaceae</taxon>
        <taxon>Cellulomonas</taxon>
    </lineage>
</organism>
<keyword evidence="2" id="KW-1185">Reference proteome</keyword>
<evidence type="ECO:0000313" key="2">
    <source>
        <dbReference type="Proteomes" id="UP000679335"/>
    </source>
</evidence>
<evidence type="ECO:0000313" key="1">
    <source>
        <dbReference type="EMBL" id="QWC15522.1"/>
    </source>
</evidence>
<dbReference type="Proteomes" id="UP000679335">
    <property type="component" value="Chromosome"/>
</dbReference>
<dbReference type="EMBL" id="CP076023">
    <property type="protein sequence ID" value="QWC15522.1"/>
    <property type="molecule type" value="Genomic_DNA"/>
</dbReference>
<proteinExistence type="predicted"/>
<gene>
    <name evidence="1" type="ORF">KKR89_14665</name>
</gene>
<accession>A0ABX8GH97</accession>
<name>A0ABX8GH97_9CELL</name>